<keyword evidence="4 9" id="KW-0812">Transmembrane</keyword>
<dbReference type="InterPro" id="IPR000500">
    <property type="entry name" value="Connexin"/>
</dbReference>
<feature type="transmembrane region" description="Helical" evidence="10">
    <location>
        <begin position="70"/>
        <end position="90"/>
    </location>
</feature>
<name>S4RRQ2_PETMA</name>
<keyword evidence="6" id="KW-0965">Cell junction</keyword>
<keyword evidence="3" id="KW-1003">Cell membrane</keyword>
<dbReference type="SMART" id="SM01089">
    <property type="entry name" value="Connexin_CCC"/>
    <property type="match status" value="1"/>
</dbReference>
<comment type="subcellular location">
    <subcellularLocation>
        <location evidence="1">Cell junction</location>
        <location evidence="1">Gap junction</location>
    </subcellularLocation>
    <subcellularLocation>
        <location evidence="2 9">Cell membrane</location>
        <topology evidence="2 9">Multi-pass membrane protein</topology>
    </subcellularLocation>
</comment>
<dbReference type="InterPro" id="IPR013092">
    <property type="entry name" value="Connexin_N"/>
</dbReference>
<keyword evidence="8 10" id="KW-0472">Membrane</keyword>
<dbReference type="InterPro" id="IPR038359">
    <property type="entry name" value="Connexin_N_sf"/>
</dbReference>
<proteinExistence type="inferred from homology"/>
<dbReference type="PANTHER" id="PTHR11984">
    <property type="entry name" value="CONNEXIN"/>
    <property type="match status" value="1"/>
</dbReference>
<protein>
    <recommendedName>
        <fullName evidence="9">Gap junction protein</fullName>
    </recommendedName>
</protein>
<evidence type="ECO:0000256" key="8">
    <source>
        <dbReference type="ARBA" id="ARBA00023136"/>
    </source>
</evidence>
<dbReference type="PROSITE" id="PS00408">
    <property type="entry name" value="CONNEXINS_2"/>
    <property type="match status" value="1"/>
</dbReference>
<evidence type="ECO:0000256" key="1">
    <source>
        <dbReference type="ARBA" id="ARBA00004610"/>
    </source>
</evidence>
<feature type="domain" description="Connexin cysteine-rich" evidence="11">
    <location>
        <begin position="26"/>
        <end position="92"/>
    </location>
</feature>
<dbReference type="Pfam" id="PF00029">
    <property type="entry name" value="Connexin"/>
    <property type="match status" value="1"/>
</dbReference>
<keyword evidence="5 9" id="KW-0303">Gap junction</keyword>
<dbReference type="PRINTS" id="PR00206">
    <property type="entry name" value="CONNEXIN"/>
</dbReference>
<evidence type="ECO:0000313" key="12">
    <source>
        <dbReference type="Ensembl" id="ENSPMAP00000007888.1"/>
    </source>
</evidence>
<dbReference type="GO" id="GO:0005922">
    <property type="term" value="C:connexin complex"/>
    <property type="evidence" value="ECO:0007669"/>
    <property type="project" value="InterPro"/>
</dbReference>
<comment type="function">
    <text evidence="9">One gap junction consists of a cluster of closely packed pairs of transmembrane channels, the connexons, through which materials of low MW diffuse from one cell to a neighboring cell.</text>
</comment>
<dbReference type="Gene3D" id="1.20.1440.80">
    <property type="entry name" value="Gap junction channel protein cysteine-rich domain"/>
    <property type="match status" value="1"/>
</dbReference>
<sequence>SGRVKVRLEGKLLHTYVVHIFFKATFEVGFVLLQYYLYGFSLRTLYRCSRWPCPNVVDCFVSRPTEKTVFVVFMLAVAVLSLLLNALELIHLAWRTSRLSGGGGKARRRRYARHQNADLKRRSINKVSLNQSSLGTLI</sequence>
<dbReference type="HOGENOM" id="CLU_1859874_0_0_1"/>
<evidence type="ECO:0000256" key="6">
    <source>
        <dbReference type="ARBA" id="ARBA00022949"/>
    </source>
</evidence>
<evidence type="ECO:0000256" key="10">
    <source>
        <dbReference type="SAM" id="Phobius"/>
    </source>
</evidence>
<dbReference type="InterPro" id="IPR019570">
    <property type="entry name" value="Connexin_CCC"/>
</dbReference>
<reference evidence="12" key="1">
    <citation type="submission" date="2025-08" db="UniProtKB">
        <authorList>
            <consortium name="Ensembl"/>
        </authorList>
    </citation>
    <scope>IDENTIFICATION</scope>
</reference>
<evidence type="ECO:0000256" key="4">
    <source>
        <dbReference type="ARBA" id="ARBA00022692"/>
    </source>
</evidence>
<keyword evidence="7 10" id="KW-1133">Transmembrane helix</keyword>
<dbReference type="GO" id="GO:0007267">
    <property type="term" value="P:cell-cell signaling"/>
    <property type="evidence" value="ECO:0007669"/>
    <property type="project" value="TreeGrafter"/>
</dbReference>
<accession>S4RRQ2</accession>
<dbReference type="PANTHER" id="PTHR11984:SF53">
    <property type="entry name" value="GAP JUNCTION PROTEIN"/>
    <property type="match status" value="1"/>
</dbReference>
<comment type="subunit">
    <text evidence="9">A connexon is composed of a hexamer of connexins.</text>
</comment>
<dbReference type="STRING" id="7757.ENSPMAP00000007888"/>
<reference evidence="12" key="2">
    <citation type="submission" date="2025-09" db="UniProtKB">
        <authorList>
            <consortium name="Ensembl"/>
        </authorList>
    </citation>
    <scope>IDENTIFICATION</scope>
</reference>
<dbReference type="Ensembl" id="ENSPMAT00000007923.1">
    <property type="protein sequence ID" value="ENSPMAP00000007888.1"/>
    <property type="gene ID" value="ENSPMAG00000007164.1"/>
</dbReference>
<dbReference type="AlphaFoldDB" id="S4RRQ2"/>
<evidence type="ECO:0000256" key="3">
    <source>
        <dbReference type="ARBA" id="ARBA00022475"/>
    </source>
</evidence>
<evidence type="ECO:0000256" key="2">
    <source>
        <dbReference type="ARBA" id="ARBA00004651"/>
    </source>
</evidence>
<evidence type="ECO:0000256" key="5">
    <source>
        <dbReference type="ARBA" id="ARBA00022868"/>
    </source>
</evidence>
<evidence type="ECO:0000256" key="9">
    <source>
        <dbReference type="RuleBase" id="RU000630"/>
    </source>
</evidence>
<evidence type="ECO:0000256" key="7">
    <source>
        <dbReference type="ARBA" id="ARBA00022989"/>
    </source>
</evidence>
<evidence type="ECO:0000259" key="11">
    <source>
        <dbReference type="SMART" id="SM01089"/>
    </source>
</evidence>
<dbReference type="GO" id="GO:0005243">
    <property type="term" value="F:gap junction channel activity"/>
    <property type="evidence" value="ECO:0007669"/>
    <property type="project" value="TreeGrafter"/>
</dbReference>
<dbReference type="GeneTree" id="ENSGT01150000286930"/>
<dbReference type="InterPro" id="IPR017990">
    <property type="entry name" value="Connexin_CS"/>
</dbReference>
<feature type="transmembrane region" description="Helical" evidence="10">
    <location>
        <begin position="12"/>
        <end position="37"/>
    </location>
</feature>
<organism evidence="12">
    <name type="scientific">Petromyzon marinus</name>
    <name type="common">Sea lamprey</name>
    <dbReference type="NCBI Taxonomy" id="7757"/>
    <lineage>
        <taxon>Eukaryota</taxon>
        <taxon>Metazoa</taxon>
        <taxon>Chordata</taxon>
        <taxon>Craniata</taxon>
        <taxon>Vertebrata</taxon>
        <taxon>Cyclostomata</taxon>
        <taxon>Hyperoartia</taxon>
        <taxon>Petromyzontiformes</taxon>
        <taxon>Petromyzontidae</taxon>
        <taxon>Petromyzon</taxon>
    </lineage>
</organism>
<comment type="similarity">
    <text evidence="9">Belongs to the connexin family.</text>
</comment>